<proteinExistence type="predicted"/>
<accession>A0ABM7I039</accession>
<organism evidence="1 2">
    <name type="scientific">Mycolicibacterium mageritense</name>
    <name type="common">Mycobacterium mageritense</name>
    <dbReference type="NCBI Taxonomy" id="53462"/>
    <lineage>
        <taxon>Bacteria</taxon>
        <taxon>Bacillati</taxon>
        <taxon>Actinomycetota</taxon>
        <taxon>Actinomycetes</taxon>
        <taxon>Mycobacteriales</taxon>
        <taxon>Mycobacteriaceae</taxon>
        <taxon>Mycolicibacterium</taxon>
    </lineage>
</organism>
<sequence>MTDSAPVIAKLDEIVRTTVTHAIARAIPSTDNTNRSGRRRMFANANRIRQPKVLPVVASISGARRLVANEAVDSTAQMLRAPCFTGSSPRCRAG</sequence>
<gene>
    <name evidence="1" type="ORF">MMAGJ_55230</name>
</gene>
<keyword evidence="2" id="KW-1185">Reference proteome</keyword>
<evidence type="ECO:0000313" key="1">
    <source>
        <dbReference type="EMBL" id="BBX36241.1"/>
    </source>
</evidence>
<reference evidence="1 2" key="1">
    <citation type="journal article" date="2019" name="Emerg. Microbes Infect.">
        <title>Comprehensive subspecies identification of 175 nontuberculous mycobacteria species based on 7547 genomic profiles.</title>
        <authorList>
            <person name="Matsumoto Y."/>
            <person name="Kinjo T."/>
            <person name="Motooka D."/>
            <person name="Nabeya D."/>
            <person name="Jung N."/>
            <person name="Uechi K."/>
            <person name="Horii T."/>
            <person name="Iida T."/>
            <person name="Fujita J."/>
            <person name="Nakamura S."/>
        </authorList>
    </citation>
    <scope>NUCLEOTIDE SEQUENCE [LARGE SCALE GENOMIC DNA]</scope>
    <source>
        <strain evidence="1 2">JCM 12375</strain>
    </source>
</reference>
<evidence type="ECO:0000313" key="2">
    <source>
        <dbReference type="Proteomes" id="UP000465622"/>
    </source>
</evidence>
<dbReference type="EMBL" id="AP022567">
    <property type="protein sequence ID" value="BBX36241.1"/>
    <property type="molecule type" value="Genomic_DNA"/>
</dbReference>
<name>A0ABM7I039_MYCME</name>
<protein>
    <submittedName>
        <fullName evidence="1">Uncharacterized protein</fullName>
    </submittedName>
</protein>
<dbReference type="Proteomes" id="UP000465622">
    <property type="component" value="Chromosome"/>
</dbReference>